<evidence type="ECO:0000313" key="3">
    <source>
        <dbReference type="EMBL" id="MWV44813.1"/>
    </source>
</evidence>
<keyword evidence="3" id="KW-0378">Hydrolase</keyword>
<evidence type="ECO:0000259" key="2">
    <source>
        <dbReference type="Pfam" id="PF02517"/>
    </source>
</evidence>
<dbReference type="Proteomes" id="UP000460318">
    <property type="component" value="Unassembled WGS sequence"/>
</dbReference>
<feature type="transmembrane region" description="Helical" evidence="1">
    <location>
        <begin position="53"/>
        <end position="86"/>
    </location>
</feature>
<accession>A0A7X3LIQ1</accession>
<keyword evidence="3" id="KW-0482">Metalloprotease</keyword>
<comment type="caution">
    <text evidence="3">The sequence shown here is derived from an EMBL/GenBank/DDBJ whole genome shotgun (WGS) entry which is preliminary data.</text>
</comment>
<dbReference type="InterPro" id="IPR052710">
    <property type="entry name" value="CAAX_protease"/>
</dbReference>
<dbReference type="AlphaFoldDB" id="A0A7X3LIQ1"/>
<evidence type="ECO:0000313" key="4">
    <source>
        <dbReference type="Proteomes" id="UP000460318"/>
    </source>
</evidence>
<proteinExistence type="predicted"/>
<keyword evidence="1" id="KW-0472">Membrane</keyword>
<keyword evidence="1" id="KW-0812">Transmembrane</keyword>
<feature type="transmembrane region" description="Helical" evidence="1">
    <location>
        <begin position="92"/>
        <end position="112"/>
    </location>
</feature>
<feature type="transmembrane region" description="Helical" evidence="1">
    <location>
        <begin position="20"/>
        <end position="41"/>
    </location>
</feature>
<dbReference type="PANTHER" id="PTHR36435:SF1">
    <property type="entry name" value="CAAX AMINO TERMINAL PROTEASE FAMILY PROTEIN"/>
    <property type="match status" value="1"/>
</dbReference>
<keyword evidence="4" id="KW-1185">Reference proteome</keyword>
<organism evidence="3 4">
    <name type="scientific">Paenibacillus dendrobii</name>
    <dbReference type="NCBI Taxonomy" id="2691084"/>
    <lineage>
        <taxon>Bacteria</taxon>
        <taxon>Bacillati</taxon>
        <taxon>Bacillota</taxon>
        <taxon>Bacilli</taxon>
        <taxon>Bacillales</taxon>
        <taxon>Paenibacillaceae</taxon>
        <taxon>Paenibacillus</taxon>
    </lineage>
</organism>
<dbReference type="Pfam" id="PF02517">
    <property type="entry name" value="Rce1-like"/>
    <property type="match status" value="1"/>
</dbReference>
<dbReference type="GO" id="GO:0004175">
    <property type="term" value="F:endopeptidase activity"/>
    <property type="evidence" value="ECO:0007669"/>
    <property type="project" value="UniProtKB-ARBA"/>
</dbReference>
<dbReference type="EMBL" id="WUBI01000002">
    <property type="protein sequence ID" value="MWV44813.1"/>
    <property type="molecule type" value="Genomic_DNA"/>
</dbReference>
<reference evidence="3 4" key="1">
    <citation type="submission" date="2019-12" db="EMBL/GenBank/DDBJ databases">
        <title>Paenibacillus sp. nov., an endophytic bacterium isolated from the stem of Dendrobium.</title>
        <authorList>
            <person name="Zhao R."/>
        </authorList>
    </citation>
    <scope>NUCLEOTIDE SEQUENCE [LARGE SCALE GENOMIC DNA]</scope>
    <source>
        <strain evidence="3 4">HJL G12</strain>
    </source>
</reference>
<keyword evidence="3" id="KW-0645">Protease</keyword>
<gene>
    <name evidence="3" type="ORF">GRF59_14425</name>
</gene>
<keyword evidence="1" id="KW-1133">Transmembrane helix</keyword>
<dbReference type="GO" id="GO:0006508">
    <property type="term" value="P:proteolysis"/>
    <property type="evidence" value="ECO:0007669"/>
    <property type="project" value="UniProtKB-KW"/>
</dbReference>
<feature type="domain" description="CAAX prenyl protease 2/Lysostaphin resistance protein A-like" evidence="2">
    <location>
        <begin position="18"/>
        <end position="105"/>
    </location>
</feature>
<evidence type="ECO:0000256" key="1">
    <source>
        <dbReference type="SAM" id="Phobius"/>
    </source>
</evidence>
<dbReference type="GO" id="GO:0080120">
    <property type="term" value="P:CAAX-box protein maturation"/>
    <property type="evidence" value="ECO:0007669"/>
    <property type="project" value="UniProtKB-ARBA"/>
</dbReference>
<sequence>MSISSHFLDPPSVHKTQTPIMIVYAVLFSPIFEELICRKLILNQLNKHTNNNISITISALVFSVLHFDLTGFLGYVFLGIVWGYYYKKSNSIFVPILSHFLFNYFIILTQSVKG</sequence>
<dbReference type="GO" id="GO:0008237">
    <property type="term" value="F:metallopeptidase activity"/>
    <property type="evidence" value="ECO:0007669"/>
    <property type="project" value="UniProtKB-KW"/>
</dbReference>
<name>A0A7X3LIQ1_9BACL</name>
<protein>
    <submittedName>
        <fullName evidence="3">CPBP family intramembrane metalloprotease</fullName>
    </submittedName>
</protein>
<dbReference type="InterPro" id="IPR003675">
    <property type="entry name" value="Rce1/LyrA-like_dom"/>
</dbReference>
<dbReference type="PANTHER" id="PTHR36435">
    <property type="entry name" value="SLR1288 PROTEIN"/>
    <property type="match status" value="1"/>
</dbReference>